<dbReference type="PANTHER" id="PTHR31001:SF77">
    <property type="entry name" value="TRANSCRIPTION FACTOR, PUTATIVE (AFU_ORTHOLOGUE AFUA_3G12940)-RELATED"/>
    <property type="match status" value="1"/>
</dbReference>
<reference evidence="6" key="1">
    <citation type="journal article" date="2011" name="Nat. Commun.">
        <title>Effector diversification within compartments of the Leptosphaeria maculans genome affected by Repeat-Induced Point mutations.</title>
        <authorList>
            <person name="Rouxel T."/>
            <person name="Grandaubert J."/>
            <person name="Hane J.K."/>
            <person name="Hoede C."/>
            <person name="van de Wouw A.P."/>
            <person name="Couloux A."/>
            <person name="Dominguez V."/>
            <person name="Anthouard V."/>
            <person name="Bally P."/>
            <person name="Bourras S."/>
            <person name="Cozijnsen A.J."/>
            <person name="Ciuffetti L.M."/>
            <person name="Degrave A."/>
            <person name="Dilmaghani A."/>
            <person name="Duret L."/>
            <person name="Fudal I."/>
            <person name="Goodwin S.B."/>
            <person name="Gout L."/>
            <person name="Glaser N."/>
            <person name="Linglin J."/>
            <person name="Kema G.H.J."/>
            <person name="Lapalu N."/>
            <person name="Lawrence C.B."/>
            <person name="May K."/>
            <person name="Meyer M."/>
            <person name="Ollivier B."/>
            <person name="Poulain J."/>
            <person name="Schoch C.L."/>
            <person name="Simon A."/>
            <person name="Spatafora J.W."/>
            <person name="Stachowiak A."/>
            <person name="Turgeon B.G."/>
            <person name="Tyler B.M."/>
            <person name="Vincent D."/>
            <person name="Weissenbach J."/>
            <person name="Amselem J."/>
            <person name="Quesneville H."/>
            <person name="Oliver R.P."/>
            <person name="Wincker P."/>
            <person name="Balesdent M.-H."/>
            <person name="Howlett B.J."/>
        </authorList>
    </citation>
    <scope>NUCLEOTIDE SEQUENCE [LARGE SCALE GENOMIC DNA]</scope>
    <source>
        <strain evidence="6">JN3 / isolate v23.1.3 / race Av1-4-5-6-7-8</strain>
    </source>
</reference>
<feature type="compositionally biased region" description="Polar residues" evidence="3">
    <location>
        <begin position="694"/>
        <end position="705"/>
    </location>
</feature>
<feature type="region of interest" description="Disordered" evidence="3">
    <location>
        <begin position="102"/>
        <end position="140"/>
    </location>
</feature>
<dbReference type="Proteomes" id="UP000002668">
    <property type="component" value="Genome"/>
</dbReference>
<gene>
    <name evidence="5" type="ORF">LEMA_P019330.1</name>
</gene>
<evidence type="ECO:0000256" key="1">
    <source>
        <dbReference type="ARBA" id="ARBA00004123"/>
    </source>
</evidence>
<accession>E5AAW2</accession>
<evidence type="ECO:0000256" key="2">
    <source>
        <dbReference type="ARBA" id="ARBA00023242"/>
    </source>
</evidence>
<dbReference type="PANTHER" id="PTHR31001">
    <property type="entry name" value="UNCHARACTERIZED TRANSCRIPTIONAL REGULATORY PROTEIN"/>
    <property type="match status" value="1"/>
</dbReference>
<dbReference type="eggNOG" id="ENOG502SJDI">
    <property type="taxonomic scope" value="Eukaryota"/>
</dbReference>
<feature type="compositionally biased region" description="Polar residues" evidence="3">
    <location>
        <begin position="630"/>
        <end position="643"/>
    </location>
</feature>
<dbReference type="GO" id="GO:0008270">
    <property type="term" value="F:zinc ion binding"/>
    <property type="evidence" value="ECO:0007669"/>
    <property type="project" value="InterPro"/>
</dbReference>
<dbReference type="GO" id="GO:0006351">
    <property type="term" value="P:DNA-templated transcription"/>
    <property type="evidence" value="ECO:0007669"/>
    <property type="project" value="InterPro"/>
</dbReference>
<comment type="subcellular location">
    <subcellularLocation>
        <location evidence="1">Nucleus</location>
    </subcellularLocation>
</comment>
<dbReference type="InterPro" id="IPR007219">
    <property type="entry name" value="XnlR_reg_dom"/>
</dbReference>
<feature type="region of interest" description="Disordered" evidence="3">
    <location>
        <begin position="626"/>
        <end position="669"/>
    </location>
</feature>
<evidence type="ECO:0000313" key="6">
    <source>
        <dbReference type="Proteomes" id="UP000002668"/>
    </source>
</evidence>
<feature type="domain" description="Xylanolytic transcriptional activator regulatory" evidence="4">
    <location>
        <begin position="324"/>
        <end position="400"/>
    </location>
</feature>
<dbReference type="VEuPathDB" id="FungiDB:LEMA_P019330.1"/>
<evidence type="ECO:0000259" key="4">
    <source>
        <dbReference type="SMART" id="SM00906"/>
    </source>
</evidence>
<proteinExistence type="predicted"/>
<dbReference type="STRING" id="985895.E5AAW2"/>
<name>E5AAW2_LEPMJ</name>
<dbReference type="OrthoDB" id="424974at2759"/>
<sequence>MYQTETAPLVGYGRNETRLPVPGTNFGSARTQIQWKSTKSHFIMLDLQTPKNQVQAASGSGRISKAVSTNYDRPAKSVDVQARLDRLELLLERVVASQGNNPISSIRSSMDIERPEHTHHTPSATSQTSHGGGIASDDGDGTLLLDGGQSQFVSSLHYALLADEIQDIKALLGDKTEEERREIPQSTLVDLLSLGRARSQSNLEQLLPNTQKHRDTLLDVYFANVDPMVRITHKPTVVRKFLCYNQEAHPMSFAIYFSAINSLPPNLVQNMFGESKENLLDRFQLGVEVTLARENYLTTSNLEIFQGFMLWLTCITREEDMGKAWVLLGLAFRIALNQGLHRDPSLFPIGSMDAVTIESRRRMWYQLGHLEFRAAECKGQEPSITEDFYTTLIPRNIDDEDLTDGASPGPTPYDMKKFTNITFQLVRYMGMRALRRIVQSTYRLERRILDSGLHGTSRPDPSQELRDLYERIQVMLDEVHEENHRKYLHYLDPEMPMQRITLNLASLLEWRCYLLFWLRMPRVYRDSVFSEDIRRSIFEKSVNCIETLNHAAADVDAARFHWHISGIASFQAIMHVLSELRNPLFDAPDRQRALRALQTSRKIRESNTAKAWQAVKNMIDKAVAEHNASPRGQQSQSSSTYASPTPPIPRSLQPESTSTGDISTYPPIEAIPDYSYQHRPAMQYKPPRVPLQPQPSASVSMNSMQPIPDQSGPSWDDFNLNNIANIVGDVQPAPGSVPDFDFGFWGDPFNHENEAAMPLPDSYFPCDRIIHPAAHTIQQAFLTPLTASCDSKRSRGSTAVILAARHAPSTTHANGQIFASCSLDEAKCIRLQDGTLIFRDEVLEWHLERMMFVA</sequence>
<keyword evidence="2" id="KW-0539">Nucleus</keyword>
<dbReference type="GO" id="GO:0005634">
    <property type="term" value="C:nucleus"/>
    <property type="evidence" value="ECO:0007669"/>
    <property type="project" value="UniProtKB-SubCell"/>
</dbReference>
<dbReference type="EMBL" id="FP929138">
    <property type="protein sequence ID" value="CBY00803.1"/>
    <property type="molecule type" value="Genomic_DNA"/>
</dbReference>
<organism evidence="6">
    <name type="scientific">Leptosphaeria maculans (strain JN3 / isolate v23.1.3 / race Av1-4-5-6-7-8)</name>
    <name type="common">Blackleg fungus</name>
    <name type="synonym">Phoma lingam</name>
    <dbReference type="NCBI Taxonomy" id="985895"/>
    <lineage>
        <taxon>Eukaryota</taxon>
        <taxon>Fungi</taxon>
        <taxon>Dikarya</taxon>
        <taxon>Ascomycota</taxon>
        <taxon>Pezizomycotina</taxon>
        <taxon>Dothideomycetes</taxon>
        <taxon>Pleosporomycetidae</taxon>
        <taxon>Pleosporales</taxon>
        <taxon>Pleosporineae</taxon>
        <taxon>Leptosphaeriaceae</taxon>
        <taxon>Plenodomus</taxon>
        <taxon>Plenodomus lingam/Leptosphaeria maculans species complex</taxon>
    </lineage>
</organism>
<dbReference type="AlphaFoldDB" id="E5AAW2"/>
<feature type="compositionally biased region" description="Basic and acidic residues" evidence="3">
    <location>
        <begin position="110"/>
        <end position="119"/>
    </location>
</feature>
<dbReference type="OMA" id="AVIEWRC"/>
<dbReference type="GO" id="GO:0003677">
    <property type="term" value="F:DNA binding"/>
    <property type="evidence" value="ECO:0007669"/>
    <property type="project" value="InterPro"/>
</dbReference>
<feature type="region of interest" description="Disordered" evidence="3">
    <location>
        <begin position="684"/>
        <end position="709"/>
    </location>
</feature>
<feature type="compositionally biased region" description="Polar residues" evidence="3">
    <location>
        <begin position="653"/>
        <end position="662"/>
    </location>
</feature>
<keyword evidence="6" id="KW-1185">Reference proteome</keyword>
<protein>
    <recommendedName>
        <fullName evidence="4">Xylanolytic transcriptional activator regulatory domain-containing protein</fullName>
    </recommendedName>
</protein>
<dbReference type="CDD" id="cd12148">
    <property type="entry name" value="fungal_TF_MHR"/>
    <property type="match status" value="1"/>
</dbReference>
<dbReference type="InterPro" id="IPR050613">
    <property type="entry name" value="Sec_Metabolite_Reg"/>
</dbReference>
<dbReference type="HOGENOM" id="CLU_004083_9_2_1"/>
<dbReference type="SMART" id="SM00906">
    <property type="entry name" value="Fungal_trans"/>
    <property type="match status" value="1"/>
</dbReference>
<dbReference type="Pfam" id="PF04082">
    <property type="entry name" value="Fungal_trans"/>
    <property type="match status" value="1"/>
</dbReference>
<dbReference type="InParanoid" id="E5AAW2"/>
<evidence type="ECO:0000256" key="3">
    <source>
        <dbReference type="SAM" id="MobiDB-lite"/>
    </source>
</evidence>
<evidence type="ECO:0000313" key="5">
    <source>
        <dbReference type="EMBL" id="CBY00803.1"/>
    </source>
</evidence>